<dbReference type="Proteomes" id="UP000315395">
    <property type="component" value="Chromosome"/>
</dbReference>
<keyword evidence="2" id="KW-0732">Signal</keyword>
<evidence type="ECO:0000313" key="3">
    <source>
        <dbReference type="EMBL" id="QDO87237.1"/>
    </source>
</evidence>
<feature type="chain" id="PRO_5021986299" description="Lipoprotein" evidence="2">
    <location>
        <begin position="23"/>
        <end position="207"/>
    </location>
</feature>
<dbReference type="AlphaFoldDB" id="A0A516G6S0"/>
<dbReference type="PROSITE" id="PS51257">
    <property type="entry name" value="PROKAR_LIPOPROTEIN"/>
    <property type="match status" value="1"/>
</dbReference>
<accession>A0A516G6S0</accession>
<dbReference type="OrthoDB" id="495539at2"/>
<gene>
    <name evidence="3" type="ORF">FNH13_01915</name>
</gene>
<organism evidence="3 4">
    <name type="scientific">Ornithinimicrobium ciconiae</name>
    <dbReference type="NCBI Taxonomy" id="2594265"/>
    <lineage>
        <taxon>Bacteria</taxon>
        <taxon>Bacillati</taxon>
        <taxon>Actinomycetota</taxon>
        <taxon>Actinomycetes</taxon>
        <taxon>Micrococcales</taxon>
        <taxon>Ornithinimicrobiaceae</taxon>
        <taxon>Ornithinimicrobium</taxon>
    </lineage>
</organism>
<sequence>MRWITAVVSAGLLLAGCGGGSAAPGAEPAGGRQDLSAGGSHDRAAPKGPGDSSQSTGSAQSQDGTASATGGGVATEGTADPANPWSGTSAPDAAFLMPSTNVACGIGPEWVACQIADRDYTPSHTFPGCRATEADTLLLRAGQQAQWVCSEHSMFGVRHEVQGATLSYGSVMMRHGFTCLSDTDGVQCSEDSTGYSFRLARSSYDLS</sequence>
<feature type="signal peptide" evidence="2">
    <location>
        <begin position="1"/>
        <end position="22"/>
    </location>
</feature>
<evidence type="ECO:0008006" key="5">
    <source>
        <dbReference type="Google" id="ProtNLM"/>
    </source>
</evidence>
<protein>
    <recommendedName>
        <fullName evidence="5">Lipoprotein</fullName>
    </recommendedName>
</protein>
<name>A0A516G6S0_9MICO</name>
<dbReference type="RefSeq" id="WP_143781895.1">
    <property type="nucleotide sequence ID" value="NZ_CP041616.1"/>
</dbReference>
<feature type="region of interest" description="Disordered" evidence="1">
    <location>
        <begin position="19"/>
        <end position="91"/>
    </location>
</feature>
<evidence type="ECO:0000313" key="4">
    <source>
        <dbReference type="Proteomes" id="UP000315395"/>
    </source>
</evidence>
<feature type="compositionally biased region" description="Polar residues" evidence="1">
    <location>
        <begin position="51"/>
        <end position="63"/>
    </location>
</feature>
<keyword evidence="4" id="KW-1185">Reference proteome</keyword>
<evidence type="ECO:0000256" key="1">
    <source>
        <dbReference type="SAM" id="MobiDB-lite"/>
    </source>
</evidence>
<proteinExistence type="predicted"/>
<dbReference type="KEGG" id="orz:FNH13_01915"/>
<reference evidence="3 4" key="1">
    <citation type="submission" date="2019-07" db="EMBL/GenBank/DDBJ databases">
        <title>complete genome sequencing of Ornithinimicrobium sp. H23M54.</title>
        <authorList>
            <person name="Bae J.-W."/>
            <person name="Lee S.-Y."/>
        </authorList>
    </citation>
    <scope>NUCLEOTIDE SEQUENCE [LARGE SCALE GENOMIC DNA]</scope>
    <source>
        <strain evidence="3 4">H23M54</strain>
    </source>
</reference>
<evidence type="ECO:0000256" key="2">
    <source>
        <dbReference type="SAM" id="SignalP"/>
    </source>
</evidence>
<dbReference type="EMBL" id="CP041616">
    <property type="protein sequence ID" value="QDO87237.1"/>
    <property type="molecule type" value="Genomic_DNA"/>
</dbReference>